<organism evidence="3 4">
    <name type="scientific">Schaedlerella arabinosiphila</name>
    <dbReference type="NCBI Taxonomy" id="2044587"/>
    <lineage>
        <taxon>Bacteria</taxon>
        <taxon>Bacillati</taxon>
        <taxon>Bacillota</taxon>
        <taxon>Clostridia</taxon>
        <taxon>Lachnospirales</taxon>
        <taxon>Lachnospiraceae</taxon>
        <taxon>Schaedlerella</taxon>
    </lineage>
</organism>
<comment type="caution">
    <text evidence="3">The sequence shown here is derived from an EMBL/GenBank/DDBJ whole genome shotgun (WGS) entry which is preliminary data.</text>
</comment>
<protein>
    <submittedName>
        <fullName evidence="3">ANTAR domain-containing protein</fullName>
    </submittedName>
</protein>
<dbReference type="InterPro" id="IPR005561">
    <property type="entry name" value="ANTAR"/>
</dbReference>
<reference evidence="3" key="1">
    <citation type="submission" date="2018-10" db="EMBL/GenBank/DDBJ databases">
        <title>Schaedlerella arabinophila gen. nov. sp. nov., isolated from the mouse intestinal tract and comparative analysis with the genome of the closely related altered Schaedler flora strain ASF502.</title>
        <authorList>
            <person name="Miyake S."/>
            <person name="Soh M."/>
            <person name="Seedorf H."/>
        </authorList>
    </citation>
    <scope>NUCLEOTIDE SEQUENCE [LARGE SCALE GENOMIC DNA]</scope>
    <source>
        <strain evidence="3">DSM 106076</strain>
    </source>
</reference>
<dbReference type="Gene3D" id="1.10.10.10">
    <property type="entry name" value="Winged helix-like DNA-binding domain superfamily/Winged helix DNA-binding domain"/>
    <property type="match status" value="1"/>
</dbReference>
<dbReference type="EMBL" id="VIRB01000107">
    <property type="protein sequence ID" value="NDO70315.1"/>
    <property type="molecule type" value="Genomic_DNA"/>
</dbReference>
<dbReference type="Proteomes" id="UP000274920">
    <property type="component" value="Unassembled WGS sequence"/>
</dbReference>
<evidence type="ECO:0000313" key="3">
    <source>
        <dbReference type="EMBL" id="RRK32990.1"/>
    </source>
</evidence>
<name>N2APL3_9FIRM</name>
<keyword evidence="4" id="KW-1185">Reference proteome</keyword>
<dbReference type="SUPFAM" id="SSF52172">
    <property type="entry name" value="CheY-like"/>
    <property type="match status" value="1"/>
</dbReference>
<dbReference type="OrthoDB" id="9808843at2"/>
<dbReference type="eggNOG" id="COG3707">
    <property type="taxonomic scope" value="Bacteria"/>
</dbReference>
<proteinExistence type="predicted"/>
<dbReference type="HOGENOM" id="CLU_000445_65_3_9"/>
<evidence type="ECO:0000313" key="4">
    <source>
        <dbReference type="Proteomes" id="UP000274920"/>
    </source>
</evidence>
<dbReference type="AlphaFoldDB" id="N2APL3"/>
<evidence type="ECO:0000259" key="1">
    <source>
        <dbReference type="PROSITE" id="PS50921"/>
    </source>
</evidence>
<dbReference type="EMBL" id="RHJS01000002">
    <property type="protein sequence ID" value="RRK32990.1"/>
    <property type="molecule type" value="Genomic_DNA"/>
</dbReference>
<reference evidence="2 5" key="2">
    <citation type="submission" date="2019-07" db="EMBL/GenBank/DDBJ databases">
        <title>Draft genome sequences of 15 bacterial species constituting the stable defined intestinal microbiota of the GM15 gnotobiotic mouse model.</title>
        <authorList>
            <person name="Elie C."/>
            <person name="Mathieu A."/>
            <person name="Saliou A."/>
            <person name="Darnaud M."/>
            <person name="Leulier F."/>
            <person name="Tamellini A."/>
        </authorList>
    </citation>
    <scope>NUCLEOTIDE SEQUENCE [LARGE SCALE GENOMIC DNA]</scope>
    <source>
        <strain evidence="5">ASF 502</strain>
        <strain evidence="2">MD300</strain>
    </source>
</reference>
<accession>A0A3R8M039</accession>
<dbReference type="InterPro" id="IPR036388">
    <property type="entry name" value="WH-like_DNA-bd_sf"/>
</dbReference>
<dbReference type="InterPro" id="IPR011006">
    <property type="entry name" value="CheY-like_superfamily"/>
</dbReference>
<dbReference type="RefSeq" id="WP_004078057.1">
    <property type="nucleotide sequence ID" value="NZ_CASCYM010000016.1"/>
</dbReference>
<dbReference type="PROSITE" id="PS50921">
    <property type="entry name" value="ANTAR"/>
    <property type="match status" value="1"/>
</dbReference>
<dbReference type="Pfam" id="PF03861">
    <property type="entry name" value="ANTAR"/>
    <property type="match status" value="1"/>
</dbReference>
<dbReference type="GO" id="GO:0003723">
    <property type="term" value="F:RNA binding"/>
    <property type="evidence" value="ECO:0007669"/>
    <property type="project" value="InterPro"/>
</dbReference>
<dbReference type="SMART" id="SM01012">
    <property type="entry name" value="ANTAR"/>
    <property type="match status" value="1"/>
</dbReference>
<dbReference type="STRING" id="2044587.C824_01878"/>
<accession>N2APL3</accession>
<evidence type="ECO:0000313" key="2">
    <source>
        <dbReference type="EMBL" id="NDO70315.1"/>
    </source>
</evidence>
<dbReference type="Proteomes" id="UP000474104">
    <property type="component" value="Unassembled WGS sequence"/>
</dbReference>
<sequence length="184" mass="20653">MIHMIIVFPKKEVGVNIRNILNRSGLEVAGVCTTGAQALQCADTMDDGIVICGYRMKDMMYSQLREYLPDTIDVLLISSPEKWGDGLEDGVVGLPMPLKVYDLLNTVEMLQQGIRRRRKKRREAAKNRSAAQKAVIAQAKALLMERSRMSEEEAHRYLQKSSMDSGTNMLETAQMVLTIMSDTV</sequence>
<feature type="domain" description="ANTAR" evidence="1">
    <location>
        <begin position="116"/>
        <end position="177"/>
    </location>
</feature>
<evidence type="ECO:0000313" key="5">
    <source>
        <dbReference type="Proteomes" id="UP000474104"/>
    </source>
</evidence>
<gene>
    <name evidence="3" type="ORF">EBB54_17815</name>
    <name evidence="2" type="ORF">FMM80_17375</name>
</gene>